<organism evidence="7 8">
    <name type="scientific">Candidatus Enterococcus moelleringii</name>
    <dbReference type="NCBI Taxonomy" id="2815325"/>
    <lineage>
        <taxon>Bacteria</taxon>
        <taxon>Bacillati</taxon>
        <taxon>Bacillota</taxon>
        <taxon>Bacilli</taxon>
        <taxon>Lactobacillales</taxon>
        <taxon>Enterococcaceae</taxon>
        <taxon>Enterococcus</taxon>
    </lineage>
</organism>
<evidence type="ECO:0000256" key="3">
    <source>
        <dbReference type="ARBA" id="ARBA00023125"/>
    </source>
</evidence>
<proteinExistence type="predicted"/>
<dbReference type="NCBIfam" id="NF047341">
    <property type="entry name" value="lactose_RbsR"/>
    <property type="match status" value="1"/>
</dbReference>
<gene>
    <name evidence="7" type="ORF">JZO70_08555</name>
</gene>
<dbReference type="Pfam" id="PF13377">
    <property type="entry name" value="Peripla_BP_3"/>
    <property type="match status" value="1"/>
</dbReference>
<dbReference type="PANTHER" id="PTHR30146">
    <property type="entry name" value="LACI-RELATED TRANSCRIPTIONAL REPRESSOR"/>
    <property type="match status" value="1"/>
</dbReference>
<dbReference type="InterPro" id="IPR010982">
    <property type="entry name" value="Lambda_DNA-bd_dom_sf"/>
</dbReference>
<dbReference type="PANTHER" id="PTHR30146:SF148">
    <property type="entry name" value="HTH-TYPE TRANSCRIPTIONAL REPRESSOR PURR-RELATED"/>
    <property type="match status" value="1"/>
</dbReference>
<dbReference type="PROSITE" id="PS50932">
    <property type="entry name" value="HTH_LACI_2"/>
    <property type="match status" value="1"/>
</dbReference>
<dbReference type="CDD" id="cd01392">
    <property type="entry name" value="HTH_LacI"/>
    <property type="match status" value="1"/>
</dbReference>
<dbReference type="Gene3D" id="3.40.50.2300">
    <property type="match status" value="2"/>
</dbReference>
<evidence type="ECO:0000259" key="6">
    <source>
        <dbReference type="PROSITE" id="PS50943"/>
    </source>
</evidence>
<dbReference type="InterPro" id="IPR046335">
    <property type="entry name" value="LacI/GalR-like_sensor"/>
</dbReference>
<feature type="domain" description="HTH cro/C1-type" evidence="6">
    <location>
        <begin position="2"/>
        <end position="51"/>
    </location>
</feature>
<dbReference type="InterPro" id="IPR000843">
    <property type="entry name" value="HTH_LacI"/>
</dbReference>
<protein>
    <submittedName>
        <fullName evidence="7">LacI family DNA-binding transcriptional regulator</fullName>
    </submittedName>
</protein>
<dbReference type="InterPro" id="IPR001387">
    <property type="entry name" value="Cro/C1-type_HTH"/>
</dbReference>
<dbReference type="RefSeq" id="WP_207673139.1">
    <property type="nucleotide sequence ID" value="NZ_JAFREM010000013.1"/>
</dbReference>
<dbReference type="Gene3D" id="1.10.260.40">
    <property type="entry name" value="lambda repressor-like DNA-binding domains"/>
    <property type="match status" value="1"/>
</dbReference>
<dbReference type="GO" id="GO:0003677">
    <property type="term" value="F:DNA binding"/>
    <property type="evidence" value="ECO:0007669"/>
    <property type="project" value="UniProtKB-KW"/>
</dbReference>
<evidence type="ECO:0000256" key="1">
    <source>
        <dbReference type="ARBA" id="ARBA00022491"/>
    </source>
</evidence>
<keyword evidence="1" id="KW-0678">Repressor</keyword>
<keyword evidence="8" id="KW-1185">Reference proteome</keyword>
<evidence type="ECO:0000313" key="8">
    <source>
        <dbReference type="Proteomes" id="UP000664601"/>
    </source>
</evidence>
<dbReference type="PRINTS" id="PR00036">
    <property type="entry name" value="HTHLACI"/>
</dbReference>
<dbReference type="InterPro" id="IPR028082">
    <property type="entry name" value="Peripla_BP_I"/>
</dbReference>
<evidence type="ECO:0000256" key="4">
    <source>
        <dbReference type="ARBA" id="ARBA00023163"/>
    </source>
</evidence>
<evidence type="ECO:0000259" key="5">
    <source>
        <dbReference type="PROSITE" id="PS50932"/>
    </source>
</evidence>
<dbReference type="SUPFAM" id="SSF53822">
    <property type="entry name" value="Periplasmic binding protein-like I"/>
    <property type="match status" value="1"/>
</dbReference>
<comment type="caution">
    <text evidence="7">The sequence shown here is derived from an EMBL/GenBank/DDBJ whole genome shotgun (WGS) entry which is preliminary data.</text>
</comment>
<feature type="domain" description="HTH lacI-type" evidence="5">
    <location>
        <begin position="6"/>
        <end position="61"/>
    </location>
</feature>
<dbReference type="PROSITE" id="PS00356">
    <property type="entry name" value="HTH_LACI_1"/>
    <property type="match status" value="1"/>
</dbReference>
<evidence type="ECO:0000256" key="2">
    <source>
        <dbReference type="ARBA" id="ARBA00023015"/>
    </source>
</evidence>
<keyword evidence="4" id="KW-0804">Transcription</keyword>
<dbReference type="Pfam" id="PF00356">
    <property type="entry name" value="LacI"/>
    <property type="match status" value="1"/>
</dbReference>
<reference evidence="7 8" key="1">
    <citation type="submission" date="2021-03" db="EMBL/GenBank/DDBJ databases">
        <title>Enterococcal diversity collection.</title>
        <authorList>
            <person name="Gilmore M.S."/>
            <person name="Schwartzman J."/>
            <person name="Van Tyne D."/>
            <person name="Martin M."/>
            <person name="Earl A.M."/>
            <person name="Manson A.L."/>
            <person name="Straub T."/>
            <person name="Salamzade R."/>
            <person name="Saavedra J."/>
            <person name="Lebreton F."/>
            <person name="Prichula J."/>
            <person name="Schaufler K."/>
            <person name="Gaca A."/>
            <person name="Sgardioli B."/>
            <person name="Wagenaar J."/>
            <person name="Strong T."/>
        </authorList>
    </citation>
    <scope>NUCLEOTIDE SEQUENCE [LARGE SCALE GENOMIC DNA]</scope>
    <source>
        <strain evidence="7 8">669A</strain>
    </source>
</reference>
<dbReference type="EMBL" id="JAFREM010000013">
    <property type="protein sequence ID" value="MBO1306208.1"/>
    <property type="molecule type" value="Genomic_DNA"/>
</dbReference>
<keyword evidence="3 7" id="KW-0238">DNA-binding</keyword>
<evidence type="ECO:0000313" key="7">
    <source>
        <dbReference type="EMBL" id="MBO1306208.1"/>
    </source>
</evidence>
<dbReference type="PROSITE" id="PS50943">
    <property type="entry name" value="HTH_CROC1"/>
    <property type="match status" value="1"/>
</dbReference>
<dbReference type="SUPFAM" id="SSF47413">
    <property type="entry name" value="lambda repressor-like DNA-binding domains"/>
    <property type="match status" value="1"/>
</dbReference>
<accession>A0ABS3L9A0</accession>
<sequence>MESKRVTIKDVARYSGVSIATVSLILNGNENKFSRKTVEKVLEAKEVLDYQPNYFAQQMIIKKSKTIGVMMSDITNPFFGQLISGIEKALYQENFVTILCNANFDEGKEKYYLEELMRRGVDGFIIATSAISNETLYEMLEKRKRPYINIDQKRIEGLSDAVLSDDFKGGQLAAQHLLKLGHKDLVIVMPIDAPEHIQNRLRGFKKACDDQSATSITIIDAKMSKDGGRKAVEQIVQTRATGIFTINDEMAFGLYRGMEDAGKEIPNDYSVIGYDNVEMCEYITPRLTTVAQSIPAIGETTAKILMERINNPDKPAEEVILPVALVERSSTAPLT</sequence>
<keyword evidence="2" id="KW-0805">Transcription regulation</keyword>
<name>A0ABS3L9A0_9ENTE</name>
<dbReference type="Proteomes" id="UP000664601">
    <property type="component" value="Unassembled WGS sequence"/>
</dbReference>
<dbReference type="SMART" id="SM00354">
    <property type="entry name" value="HTH_LACI"/>
    <property type="match status" value="1"/>
</dbReference>